<evidence type="ECO:0000259" key="4">
    <source>
        <dbReference type="Pfam" id="PF24933"/>
    </source>
</evidence>
<dbReference type="Pfam" id="PF24933">
    <property type="entry name" value="DUF7751"/>
    <property type="match status" value="1"/>
</dbReference>
<dbReference type="SUPFAM" id="SSF49879">
    <property type="entry name" value="SMAD/FHA domain"/>
    <property type="match status" value="1"/>
</dbReference>
<dbReference type="InterPro" id="IPR008984">
    <property type="entry name" value="SMAD_FHA_dom_sf"/>
</dbReference>
<feature type="region of interest" description="Disordered" evidence="3">
    <location>
        <begin position="273"/>
        <end position="301"/>
    </location>
</feature>
<dbReference type="EMBL" id="LR999451">
    <property type="protein sequence ID" value="CAE5959732.1"/>
    <property type="molecule type" value="Genomic_DNA"/>
</dbReference>
<dbReference type="PANTHER" id="PTHR45644:SF42">
    <property type="entry name" value="AAA-TYPE ATPASE FAMILY PROTEIN"/>
    <property type="match status" value="1"/>
</dbReference>
<accession>A0A8S1ZIZ0</accession>
<evidence type="ECO:0000256" key="3">
    <source>
        <dbReference type="SAM" id="MobiDB-lite"/>
    </source>
</evidence>
<dbReference type="Proteomes" id="UP000682877">
    <property type="component" value="Chromosome 1"/>
</dbReference>
<feature type="compositionally biased region" description="Polar residues" evidence="3">
    <location>
        <begin position="16"/>
        <end position="29"/>
    </location>
</feature>
<feature type="compositionally biased region" description="Basic and acidic residues" evidence="3">
    <location>
        <begin position="1"/>
        <end position="15"/>
    </location>
</feature>
<dbReference type="InterPro" id="IPR051701">
    <property type="entry name" value="Mito_OM_Translocase_MSP1"/>
</dbReference>
<organism evidence="5 6">
    <name type="scientific">Arabidopsis arenosa</name>
    <name type="common">Sand rock-cress</name>
    <name type="synonym">Cardaminopsis arenosa</name>
    <dbReference type="NCBI Taxonomy" id="38785"/>
    <lineage>
        <taxon>Eukaryota</taxon>
        <taxon>Viridiplantae</taxon>
        <taxon>Streptophyta</taxon>
        <taxon>Embryophyta</taxon>
        <taxon>Tracheophyta</taxon>
        <taxon>Spermatophyta</taxon>
        <taxon>Magnoliopsida</taxon>
        <taxon>eudicotyledons</taxon>
        <taxon>Gunneridae</taxon>
        <taxon>Pentapetalae</taxon>
        <taxon>rosids</taxon>
        <taxon>malvids</taxon>
        <taxon>Brassicales</taxon>
        <taxon>Brassicaceae</taxon>
        <taxon>Camelineae</taxon>
        <taxon>Arabidopsis</taxon>
    </lineage>
</organism>
<evidence type="ECO:0000313" key="5">
    <source>
        <dbReference type="EMBL" id="CAE5959732.1"/>
    </source>
</evidence>
<keyword evidence="1" id="KW-0547">Nucleotide-binding</keyword>
<keyword evidence="6" id="KW-1185">Reference proteome</keyword>
<evidence type="ECO:0000256" key="2">
    <source>
        <dbReference type="ARBA" id="ARBA00022840"/>
    </source>
</evidence>
<dbReference type="PANTHER" id="PTHR45644">
    <property type="entry name" value="AAA ATPASE, PUTATIVE (AFU_ORTHOLOGUE AFUA_2G12920)-RELATED-RELATED"/>
    <property type="match status" value="1"/>
</dbReference>
<feature type="region of interest" description="Disordered" evidence="3">
    <location>
        <begin position="1"/>
        <end position="29"/>
    </location>
</feature>
<feature type="domain" description="DUF7751" evidence="4">
    <location>
        <begin position="565"/>
        <end position="625"/>
    </location>
</feature>
<name>A0A8S1ZIZ0_ARAAE</name>
<evidence type="ECO:0000256" key="1">
    <source>
        <dbReference type="ARBA" id="ARBA00022741"/>
    </source>
</evidence>
<protein>
    <recommendedName>
        <fullName evidence="4">DUF7751 domain-containing protein</fullName>
    </recommendedName>
</protein>
<dbReference type="GO" id="GO:0005524">
    <property type="term" value="F:ATP binding"/>
    <property type="evidence" value="ECO:0007669"/>
    <property type="project" value="UniProtKB-KW"/>
</dbReference>
<dbReference type="AlphaFoldDB" id="A0A8S1ZIZ0"/>
<dbReference type="InterPro" id="IPR056653">
    <property type="entry name" value="DUF7751"/>
</dbReference>
<dbReference type="GO" id="GO:0005741">
    <property type="term" value="C:mitochondrial outer membrane"/>
    <property type="evidence" value="ECO:0007669"/>
    <property type="project" value="TreeGrafter"/>
</dbReference>
<feature type="compositionally biased region" description="Basic and acidic residues" evidence="3">
    <location>
        <begin position="275"/>
        <end position="287"/>
    </location>
</feature>
<evidence type="ECO:0000313" key="6">
    <source>
        <dbReference type="Proteomes" id="UP000682877"/>
    </source>
</evidence>
<keyword evidence="2" id="KW-0067">ATP-binding</keyword>
<sequence length="632" mass="69630">METRNSSKRVRDSTETSRQLNPTKGANGLVINNHTPAGQVVAEPKFPWAKLISQYPERPHCVITSAVFTVGSHECDLLIPDLFIIPGVLCELTLMKHRDGGPSVPTLQIKGSGVGPVVVNRKPYLKDTCVDLQGGDEVVFSTPWKHAYIFQPLKYENLSASSVHESSRRQAHTDSLRASVLNPQDIEFSFENFPYFLSDTTKDDLITSTFARLKFGGKFANYGPKLSTICPRILLSGPAGSEIYREVLAKALAKHYGAKLMIVDTLLLPGGSTSKEADSTKESDSRGAEQAAPTSTTTSKSYTFKTGDRVEFVFSRTAFASFRLAKLRGPTLGFKGKVILAFEDNESSKLGVRFDRPIADGNDLGGLCEKDHGFFCAASSLRLDSSSNDSSSNDDADKLAINEIFEVVSNESETSSLILMLKDIGKSELGNTELYFTLKSKLENLPENTVVIASQTQLDSPEEKSQPGASYMFSSVLLCLAYPDICRDKMFLVERNDDGKEILPERLPKPVRPITTLFPKEVTICLPEDGAWPSGSKKKLERDTEILKAQANITSIRAALSRHRLECPDLETVCIKDQSLSTDSADEVVDCAWRHQLMSSSEMEMKDDRVIISAESITHGLQMIQNKNKSTE</sequence>
<reference evidence="5" key="1">
    <citation type="submission" date="2021-01" db="EMBL/GenBank/DDBJ databases">
        <authorList>
            <person name="Bezrukov I."/>
        </authorList>
    </citation>
    <scope>NUCLEOTIDE SEQUENCE</scope>
</reference>
<gene>
    <name evidence="5" type="ORF">AARE701A_LOCUS3229</name>
</gene>
<proteinExistence type="predicted"/>